<evidence type="ECO:0000256" key="1">
    <source>
        <dbReference type="SAM" id="MobiDB-lite"/>
    </source>
</evidence>
<evidence type="ECO:0000313" key="3">
    <source>
        <dbReference type="Proteomes" id="UP001595844"/>
    </source>
</evidence>
<dbReference type="EMBL" id="JBHSDL010000006">
    <property type="protein sequence ID" value="MFC4373830.1"/>
    <property type="molecule type" value="Genomic_DNA"/>
</dbReference>
<evidence type="ECO:0008006" key="4">
    <source>
        <dbReference type="Google" id="ProtNLM"/>
    </source>
</evidence>
<accession>A0ABV8VCX2</accession>
<name>A0ABV8VCX2_9NOCA</name>
<comment type="caution">
    <text evidence="2">The sequence shown here is derived from an EMBL/GenBank/DDBJ whole genome shotgun (WGS) entry which is preliminary data.</text>
</comment>
<sequence length="49" mass="5093">MTGLPTAAEVAGESGSAPNPAIDPAHVVVHRRTRTGEKQPTVWWPSAAS</sequence>
<evidence type="ECO:0000313" key="2">
    <source>
        <dbReference type="EMBL" id="MFC4373830.1"/>
    </source>
</evidence>
<dbReference type="RefSeq" id="WP_378557499.1">
    <property type="nucleotide sequence ID" value="NZ_JBHSDL010000006.1"/>
</dbReference>
<protein>
    <recommendedName>
        <fullName evidence="4">Transposase</fullName>
    </recommendedName>
</protein>
<dbReference type="Proteomes" id="UP001595844">
    <property type="component" value="Unassembled WGS sequence"/>
</dbReference>
<proteinExistence type="predicted"/>
<gene>
    <name evidence="2" type="ORF">ACFO5K_06910</name>
</gene>
<reference evidence="3" key="1">
    <citation type="journal article" date="2019" name="Int. J. Syst. Evol. Microbiol.">
        <title>The Global Catalogue of Microorganisms (GCM) 10K type strain sequencing project: providing services to taxonomists for standard genome sequencing and annotation.</title>
        <authorList>
            <consortium name="The Broad Institute Genomics Platform"/>
            <consortium name="The Broad Institute Genome Sequencing Center for Infectious Disease"/>
            <person name="Wu L."/>
            <person name="Ma J."/>
        </authorList>
    </citation>
    <scope>NUCLEOTIDE SEQUENCE [LARGE SCALE GENOMIC DNA]</scope>
    <source>
        <strain evidence="3">IBRC-M 10490</strain>
    </source>
</reference>
<keyword evidence="3" id="KW-1185">Reference proteome</keyword>
<organism evidence="2 3">
    <name type="scientific">Nocardia halotolerans</name>
    <dbReference type="NCBI Taxonomy" id="1755878"/>
    <lineage>
        <taxon>Bacteria</taxon>
        <taxon>Bacillati</taxon>
        <taxon>Actinomycetota</taxon>
        <taxon>Actinomycetes</taxon>
        <taxon>Mycobacteriales</taxon>
        <taxon>Nocardiaceae</taxon>
        <taxon>Nocardia</taxon>
    </lineage>
</organism>
<feature type="region of interest" description="Disordered" evidence="1">
    <location>
        <begin position="1"/>
        <end position="24"/>
    </location>
</feature>